<dbReference type="GO" id="GO:0005694">
    <property type="term" value="C:chromosome"/>
    <property type="evidence" value="ECO:0007669"/>
    <property type="project" value="TreeGrafter"/>
</dbReference>
<dbReference type="InterPro" id="IPR017819">
    <property type="entry name" value="Plasmid_partition_RepB"/>
</dbReference>
<dbReference type="InterPro" id="IPR003115">
    <property type="entry name" value="ParB_N"/>
</dbReference>
<dbReference type="OrthoDB" id="7908920at2"/>
<dbReference type="STRING" id="460265.Mnod_3735"/>
<evidence type="ECO:0000313" key="4">
    <source>
        <dbReference type="EMBL" id="ACL58642.1"/>
    </source>
</evidence>
<proteinExistence type="inferred from homology"/>
<dbReference type="NCBIfam" id="TIGR03454">
    <property type="entry name" value="partition_RepB"/>
    <property type="match status" value="1"/>
</dbReference>
<evidence type="ECO:0000256" key="1">
    <source>
        <dbReference type="ARBA" id="ARBA00006295"/>
    </source>
</evidence>
<keyword evidence="2" id="KW-0175">Coiled coil</keyword>
<dbReference type="PANTHER" id="PTHR33375:SF1">
    <property type="entry name" value="CHROMOSOME-PARTITIONING PROTEIN PARB-RELATED"/>
    <property type="match status" value="1"/>
</dbReference>
<dbReference type="Pfam" id="PF07506">
    <property type="entry name" value="RepB"/>
    <property type="match status" value="1"/>
</dbReference>
<accession>B8IRA2</accession>
<sequence length="336" mass="36663">MKGRDALREILTSGLAVEPGASEASPKRATSGAIKAMNLGLQRLSKDAEEARQLRAQLDQVERVVELDADLIDASIVADRIADAADPDFTQLRASVAEHGQQVPILVRPHPEAPGRYQAAYGHRRLRAAAELGRPVRAIVRALSDRELVIAQGKENNERRDLSFIERALFAASLEERRFDRPTIQAALGVDAPELSRLLSVAGAVSADLIRAIGPAPKVGRPRWLALVELLSQDGAVRRVQGVLASEEFRRAGSDQRFSLVLSGLQAKAAPARSETLRLRGGQTVARIERTGRILRLTSDLPAFQAFLEARLPDLIREFETGRPGDETAPDAARRR</sequence>
<name>B8IRA2_METNO</name>
<organism evidence="4 5">
    <name type="scientific">Methylobacterium nodulans (strain LMG 21967 / CNCM I-2342 / ORS 2060)</name>
    <dbReference type="NCBI Taxonomy" id="460265"/>
    <lineage>
        <taxon>Bacteria</taxon>
        <taxon>Pseudomonadati</taxon>
        <taxon>Pseudomonadota</taxon>
        <taxon>Alphaproteobacteria</taxon>
        <taxon>Hyphomicrobiales</taxon>
        <taxon>Methylobacteriaceae</taxon>
        <taxon>Methylobacterium</taxon>
    </lineage>
</organism>
<dbReference type="GO" id="GO:0007059">
    <property type="term" value="P:chromosome segregation"/>
    <property type="evidence" value="ECO:0007669"/>
    <property type="project" value="TreeGrafter"/>
</dbReference>
<dbReference type="InterPro" id="IPR011111">
    <property type="entry name" value="Plasmid_RepB"/>
</dbReference>
<dbReference type="EMBL" id="CP001349">
    <property type="protein sequence ID" value="ACL58642.1"/>
    <property type="molecule type" value="Genomic_DNA"/>
</dbReference>
<evidence type="ECO:0000259" key="3">
    <source>
        <dbReference type="SMART" id="SM00470"/>
    </source>
</evidence>
<dbReference type="InterPro" id="IPR050336">
    <property type="entry name" value="Chromosome_partition/occlusion"/>
</dbReference>
<feature type="coiled-coil region" evidence="2">
    <location>
        <begin position="34"/>
        <end position="64"/>
    </location>
</feature>
<dbReference type="Proteomes" id="UP000008207">
    <property type="component" value="Chromosome"/>
</dbReference>
<reference evidence="4 5" key="1">
    <citation type="submission" date="2009-01" db="EMBL/GenBank/DDBJ databases">
        <title>Complete sequence of chromosome of Methylobacterium nodulans ORS 2060.</title>
        <authorList>
            <consortium name="US DOE Joint Genome Institute"/>
            <person name="Lucas S."/>
            <person name="Copeland A."/>
            <person name="Lapidus A."/>
            <person name="Glavina del Rio T."/>
            <person name="Dalin E."/>
            <person name="Tice H."/>
            <person name="Bruce D."/>
            <person name="Goodwin L."/>
            <person name="Pitluck S."/>
            <person name="Sims D."/>
            <person name="Brettin T."/>
            <person name="Detter J.C."/>
            <person name="Han C."/>
            <person name="Larimer F."/>
            <person name="Land M."/>
            <person name="Hauser L."/>
            <person name="Kyrpides N."/>
            <person name="Ivanova N."/>
            <person name="Marx C.J."/>
            <person name="Richardson P."/>
        </authorList>
    </citation>
    <scope>NUCLEOTIDE SEQUENCE [LARGE SCALE GENOMIC DNA]</scope>
    <source>
        <strain evidence="5">LMG 21967 / CNCM I-2342 / ORS 2060</strain>
    </source>
</reference>
<dbReference type="Gene3D" id="3.90.1530.30">
    <property type="match status" value="1"/>
</dbReference>
<dbReference type="InterPro" id="IPR004437">
    <property type="entry name" value="ParB/RepB/Spo0J"/>
</dbReference>
<dbReference type="InterPro" id="IPR036086">
    <property type="entry name" value="ParB/Sulfiredoxin_sf"/>
</dbReference>
<dbReference type="SUPFAM" id="SSF109709">
    <property type="entry name" value="KorB DNA-binding domain-like"/>
    <property type="match status" value="1"/>
</dbReference>
<dbReference type="KEGG" id="mno:Mnod_3735"/>
<dbReference type="InterPro" id="IPR037972">
    <property type="entry name" value="RepB_N"/>
</dbReference>
<keyword evidence="5" id="KW-1185">Reference proteome</keyword>
<protein>
    <submittedName>
        <fullName evidence="4">Plasmid partitioning protein RepB</fullName>
    </submittedName>
</protein>
<dbReference type="PANTHER" id="PTHR33375">
    <property type="entry name" value="CHROMOSOME-PARTITIONING PROTEIN PARB-RELATED"/>
    <property type="match status" value="1"/>
</dbReference>
<dbReference type="AlphaFoldDB" id="B8IRA2"/>
<evidence type="ECO:0000313" key="5">
    <source>
        <dbReference type="Proteomes" id="UP000008207"/>
    </source>
</evidence>
<dbReference type="Pfam" id="PF02195">
    <property type="entry name" value="ParB_N"/>
    <property type="match status" value="1"/>
</dbReference>
<dbReference type="Gene3D" id="1.10.10.2830">
    <property type="match status" value="1"/>
</dbReference>
<evidence type="ECO:0000256" key="2">
    <source>
        <dbReference type="SAM" id="Coils"/>
    </source>
</evidence>
<gene>
    <name evidence="4" type="ordered locus">Mnod_3735</name>
</gene>
<dbReference type="HOGENOM" id="CLU_069128_1_0_5"/>
<dbReference type="NCBIfam" id="TIGR00180">
    <property type="entry name" value="parB_part"/>
    <property type="match status" value="1"/>
</dbReference>
<dbReference type="eggNOG" id="COG1475">
    <property type="taxonomic scope" value="Bacteria"/>
</dbReference>
<comment type="similarity">
    <text evidence="1">Belongs to the ParB family.</text>
</comment>
<dbReference type="GO" id="GO:0003677">
    <property type="term" value="F:DNA binding"/>
    <property type="evidence" value="ECO:0007669"/>
    <property type="project" value="InterPro"/>
</dbReference>
<dbReference type="RefSeq" id="WP_015930298.1">
    <property type="nucleotide sequence ID" value="NC_011894.1"/>
</dbReference>
<dbReference type="CDD" id="cd16405">
    <property type="entry name" value="RepB_like_N"/>
    <property type="match status" value="1"/>
</dbReference>
<dbReference type="SUPFAM" id="SSF110849">
    <property type="entry name" value="ParB/Sulfiredoxin"/>
    <property type="match status" value="1"/>
</dbReference>
<feature type="domain" description="ParB-like N-terminal" evidence="3">
    <location>
        <begin position="65"/>
        <end position="157"/>
    </location>
</feature>
<dbReference type="SMART" id="SM00470">
    <property type="entry name" value="ParB"/>
    <property type="match status" value="1"/>
</dbReference>